<evidence type="ECO:0000313" key="2">
    <source>
        <dbReference type="Proteomes" id="UP001150581"/>
    </source>
</evidence>
<dbReference type="EMBL" id="JANBPG010000013">
    <property type="protein sequence ID" value="KAJ1901842.1"/>
    <property type="molecule type" value="Genomic_DNA"/>
</dbReference>
<gene>
    <name evidence="1" type="ORF">LPJ66_000453</name>
</gene>
<sequence>MTADTLAAAATPTTPINTSITARAGAKDGNKNAVYHEFSDSHLQAFKRDGCAVITNFLSADEIASLRAHISTLLDAFDPTDHPMTTFATGMRDDQHIGDQYFFDSSDKTHYFLEEDAVANGQLVVDTRRAINKIGHGLHIDDPAFNALTHSERVRHIVRELGYEDPRVLQSMVICKQPKIGGAVPLHQDSTFLFTRPLSACGFWIALEDCTLTNGCLEVIPGSHLSTPITRRFVRTRRPSSAADAEKADTPGGNEMIDIESVFSLFPPVRDSGKTEPPVPNSDALPECIPIEVKAGALVLIHGQVLHRSSHNHSDKSRWIYTFHIVDGTYDYDERNWLQMPAGTQLTKL</sequence>
<proteinExistence type="predicted"/>
<reference evidence="1" key="1">
    <citation type="submission" date="2022-07" db="EMBL/GenBank/DDBJ databases">
        <title>Phylogenomic reconstructions and comparative analyses of Kickxellomycotina fungi.</title>
        <authorList>
            <person name="Reynolds N.K."/>
            <person name="Stajich J.E."/>
            <person name="Barry K."/>
            <person name="Grigoriev I.V."/>
            <person name="Crous P."/>
            <person name="Smith M.E."/>
        </authorList>
    </citation>
    <scope>NUCLEOTIDE SEQUENCE</scope>
    <source>
        <strain evidence="1">Benny 63K</strain>
    </source>
</reference>
<keyword evidence="2" id="KW-1185">Reference proteome</keyword>
<name>A0ACC1IW17_9FUNG</name>
<organism evidence="1 2">
    <name type="scientific">Kickxella alabastrina</name>
    <dbReference type="NCBI Taxonomy" id="61397"/>
    <lineage>
        <taxon>Eukaryota</taxon>
        <taxon>Fungi</taxon>
        <taxon>Fungi incertae sedis</taxon>
        <taxon>Zoopagomycota</taxon>
        <taxon>Kickxellomycotina</taxon>
        <taxon>Kickxellomycetes</taxon>
        <taxon>Kickxellales</taxon>
        <taxon>Kickxellaceae</taxon>
        <taxon>Kickxella</taxon>
    </lineage>
</organism>
<evidence type="ECO:0000313" key="1">
    <source>
        <dbReference type="EMBL" id="KAJ1901842.1"/>
    </source>
</evidence>
<protein>
    <submittedName>
        <fullName evidence="1">Uncharacterized protein</fullName>
    </submittedName>
</protein>
<comment type="caution">
    <text evidence="1">The sequence shown here is derived from an EMBL/GenBank/DDBJ whole genome shotgun (WGS) entry which is preliminary data.</text>
</comment>
<dbReference type="Proteomes" id="UP001150581">
    <property type="component" value="Unassembled WGS sequence"/>
</dbReference>
<accession>A0ACC1IW17</accession>